<sequence length="123" mass="13611">MSGSHYLSSLRDRVQFGIGPLRVTRGGSMAGFLSVPGSVSDVMSVIRDSEVLDAHSDTNDDTTGIQDNERPPASLPETPRRVQRKIPVPLPVEKLPEVTPWARESISKLPLMNNWSQNFKTKQ</sequence>
<dbReference type="InParanoid" id="A0A1C7MV08"/>
<evidence type="ECO:0000313" key="2">
    <source>
        <dbReference type="EMBL" id="OBZ80289.1"/>
    </source>
</evidence>
<reference evidence="2 3" key="1">
    <citation type="submission" date="2016-03" db="EMBL/GenBank/DDBJ databases">
        <title>Choanephora cucurbitarum.</title>
        <authorList>
            <person name="Min B."/>
            <person name="Park H."/>
            <person name="Park J.-H."/>
            <person name="Shin H.-D."/>
            <person name="Choi I.-G."/>
        </authorList>
    </citation>
    <scope>NUCLEOTIDE SEQUENCE [LARGE SCALE GENOMIC DNA]</scope>
    <source>
        <strain evidence="2 3">KUS-F28377</strain>
    </source>
</reference>
<gene>
    <name evidence="2" type="ORF">A0J61_11662</name>
</gene>
<evidence type="ECO:0000313" key="3">
    <source>
        <dbReference type="Proteomes" id="UP000093000"/>
    </source>
</evidence>
<dbReference type="AlphaFoldDB" id="A0A1C7MV08"/>
<evidence type="ECO:0000256" key="1">
    <source>
        <dbReference type="SAM" id="MobiDB-lite"/>
    </source>
</evidence>
<keyword evidence="3" id="KW-1185">Reference proteome</keyword>
<organism evidence="2 3">
    <name type="scientific">Choanephora cucurbitarum</name>
    <dbReference type="NCBI Taxonomy" id="101091"/>
    <lineage>
        <taxon>Eukaryota</taxon>
        <taxon>Fungi</taxon>
        <taxon>Fungi incertae sedis</taxon>
        <taxon>Mucoromycota</taxon>
        <taxon>Mucoromycotina</taxon>
        <taxon>Mucoromycetes</taxon>
        <taxon>Mucorales</taxon>
        <taxon>Mucorineae</taxon>
        <taxon>Choanephoraceae</taxon>
        <taxon>Choanephoroideae</taxon>
        <taxon>Choanephora</taxon>
    </lineage>
</organism>
<proteinExistence type="predicted"/>
<comment type="caution">
    <text evidence="2">The sequence shown here is derived from an EMBL/GenBank/DDBJ whole genome shotgun (WGS) entry which is preliminary data.</text>
</comment>
<feature type="region of interest" description="Disordered" evidence="1">
    <location>
        <begin position="50"/>
        <end position="86"/>
    </location>
</feature>
<name>A0A1C7MV08_9FUNG</name>
<accession>A0A1C7MV08</accession>
<dbReference type="EMBL" id="LUGH01002312">
    <property type="protein sequence ID" value="OBZ80289.1"/>
    <property type="molecule type" value="Genomic_DNA"/>
</dbReference>
<protein>
    <submittedName>
        <fullName evidence="2">Uncharacterized protein</fullName>
    </submittedName>
</protein>
<dbReference type="Proteomes" id="UP000093000">
    <property type="component" value="Unassembled WGS sequence"/>
</dbReference>